<evidence type="ECO:0000313" key="1">
    <source>
        <dbReference type="EMBL" id="QJA79559.1"/>
    </source>
</evidence>
<name>A0A6M3KCD8_9ZZZZ</name>
<protein>
    <submittedName>
        <fullName evidence="1">Putative capsid protein</fullName>
    </submittedName>
</protein>
<proteinExistence type="predicted"/>
<gene>
    <name evidence="1" type="ORF">MM415A00866_0002</name>
</gene>
<reference evidence="1" key="1">
    <citation type="submission" date="2020-03" db="EMBL/GenBank/DDBJ databases">
        <title>The deep terrestrial virosphere.</title>
        <authorList>
            <person name="Holmfeldt K."/>
            <person name="Nilsson E."/>
            <person name="Simone D."/>
            <person name="Lopez-Fernandez M."/>
            <person name="Wu X."/>
            <person name="de Brujin I."/>
            <person name="Lundin D."/>
            <person name="Andersson A."/>
            <person name="Bertilsson S."/>
            <person name="Dopson M."/>
        </authorList>
    </citation>
    <scope>NUCLEOTIDE SEQUENCE</scope>
    <source>
        <strain evidence="1">MM415A00866</strain>
    </source>
</reference>
<accession>A0A6M3KCD8</accession>
<dbReference type="InterPro" id="IPR053738">
    <property type="entry name" value="Lambda_capsid_assembly"/>
</dbReference>
<sequence>MGLPTINDTILANPVLTDLSIGYQNEDMIWGTLAPAKGEPTKTGIYPIYTRDYWFRRQEAATRGADGGYRRAGYGISSDTYNVIEIGFEKPLDDPVKAANQSGDDLAEVDTAFLTALMELELEKRVAAAAFITGVWGTSTTLSSTDQWSDFDGSDPITNMQTAIRTIRRNIGAATRLTGICGPLAFEKLAEHPLIIDKYKHTQTGIMTAALVAAVLGLEEIKVGNSIENTAIEKAPGTDSFTGADIWTDNFLVLAESTRGKGAYTFIWEEDFSAPWTVESYRDDKVRSDITRIRTHLDVKIASAQHGYMYLDCVA</sequence>
<dbReference type="EMBL" id="MT142386">
    <property type="protein sequence ID" value="QJA79559.1"/>
    <property type="molecule type" value="Genomic_DNA"/>
</dbReference>
<organism evidence="1">
    <name type="scientific">viral metagenome</name>
    <dbReference type="NCBI Taxonomy" id="1070528"/>
    <lineage>
        <taxon>unclassified sequences</taxon>
        <taxon>metagenomes</taxon>
        <taxon>organismal metagenomes</taxon>
    </lineage>
</organism>
<dbReference type="Gene3D" id="3.90.1690.10">
    <property type="entry name" value="phage-related protein like domain"/>
    <property type="match status" value="1"/>
</dbReference>
<dbReference type="AlphaFoldDB" id="A0A6M3KCD8"/>